<feature type="region of interest" description="Disordered" evidence="1">
    <location>
        <begin position="18"/>
        <end position="55"/>
    </location>
</feature>
<name>A0A7N0TLI2_KALFE</name>
<organism evidence="2 3">
    <name type="scientific">Kalanchoe fedtschenkoi</name>
    <name type="common">Lavender scallops</name>
    <name type="synonym">South American air plant</name>
    <dbReference type="NCBI Taxonomy" id="63787"/>
    <lineage>
        <taxon>Eukaryota</taxon>
        <taxon>Viridiplantae</taxon>
        <taxon>Streptophyta</taxon>
        <taxon>Embryophyta</taxon>
        <taxon>Tracheophyta</taxon>
        <taxon>Spermatophyta</taxon>
        <taxon>Magnoliopsida</taxon>
        <taxon>eudicotyledons</taxon>
        <taxon>Gunneridae</taxon>
        <taxon>Pentapetalae</taxon>
        <taxon>Saxifragales</taxon>
        <taxon>Crassulaceae</taxon>
        <taxon>Kalanchoe</taxon>
    </lineage>
</organism>
<keyword evidence="3" id="KW-1185">Reference proteome</keyword>
<feature type="compositionally biased region" description="Low complexity" evidence="1">
    <location>
        <begin position="19"/>
        <end position="42"/>
    </location>
</feature>
<proteinExistence type="predicted"/>
<evidence type="ECO:0000256" key="1">
    <source>
        <dbReference type="SAM" id="MobiDB-lite"/>
    </source>
</evidence>
<protein>
    <submittedName>
        <fullName evidence="2">Uncharacterized protein</fullName>
    </submittedName>
</protein>
<accession>A0A7N0TLI2</accession>
<dbReference type="AlphaFoldDB" id="A0A7N0TLI2"/>
<evidence type="ECO:0000313" key="3">
    <source>
        <dbReference type="Proteomes" id="UP000594263"/>
    </source>
</evidence>
<dbReference type="OMA" id="PRDANNC"/>
<dbReference type="Proteomes" id="UP000594263">
    <property type="component" value="Unplaced"/>
</dbReference>
<reference evidence="2" key="1">
    <citation type="submission" date="2021-01" db="UniProtKB">
        <authorList>
            <consortium name="EnsemblPlants"/>
        </authorList>
    </citation>
    <scope>IDENTIFICATION</scope>
</reference>
<dbReference type="EnsemblPlants" id="Kaladp0039s0679.1.v1.1">
    <property type="protein sequence ID" value="Kaladp0039s0679.1.v1.1"/>
    <property type="gene ID" value="Kaladp0039s0679.v1.1"/>
</dbReference>
<dbReference type="Gramene" id="Kaladp0039s0679.1.v1.1">
    <property type="protein sequence ID" value="Kaladp0039s0679.1.v1.1"/>
    <property type="gene ID" value="Kaladp0039s0679.v1.1"/>
</dbReference>
<evidence type="ECO:0000313" key="2">
    <source>
        <dbReference type="EnsemblPlants" id="Kaladp0039s0679.1.v1.1"/>
    </source>
</evidence>
<sequence>MAASIGVRTALMRSLCRKTSTPAAPSTATSAFPSRSSSSMPSIRSGFALGRPPTPTSSRFLRRELSSLLPLHSAVASARLISKLPDDAVSFEGRFVNYLSPI</sequence>